<name>A0ABN3M8Y5_9ACTN</name>
<keyword evidence="7" id="KW-1185">Reference proteome</keyword>
<dbReference type="InterPro" id="IPR020904">
    <property type="entry name" value="Sc_DH/Rdtase_CS"/>
</dbReference>
<dbReference type="PROSITE" id="PS00061">
    <property type="entry name" value="ADH_SHORT"/>
    <property type="match status" value="1"/>
</dbReference>
<dbReference type="PANTHER" id="PTHR44196:SF1">
    <property type="entry name" value="DEHYDROGENASE_REDUCTASE SDR FAMILY MEMBER 7B"/>
    <property type="match status" value="1"/>
</dbReference>
<accession>A0ABN3M8Y5</accession>
<organism evidence="6 7">
    <name type="scientific">Streptomyces thermolineatus</name>
    <dbReference type="NCBI Taxonomy" id="44033"/>
    <lineage>
        <taxon>Bacteria</taxon>
        <taxon>Bacillati</taxon>
        <taxon>Actinomycetota</taxon>
        <taxon>Actinomycetes</taxon>
        <taxon>Kitasatosporales</taxon>
        <taxon>Streptomycetaceae</taxon>
        <taxon>Streptomyces</taxon>
    </lineage>
</organism>
<dbReference type="Proteomes" id="UP001501358">
    <property type="component" value="Unassembled WGS sequence"/>
</dbReference>
<dbReference type="Pfam" id="PF00106">
    <property type="entry name" value="adh_short"/>
    <property type="match status" value="1"/>
</dbReference>
<evidence type="ECO:0000259" key="5">
    <source>
        <dbReference type="SMART" id="SM00822"/>
    </source>
</evidence>
<dbReference type="Gene3D" id="3.40.50.720">
    <property type="entry name" value="NAD(P)-binding Rossmann-like Domain"/>
    <property type="match status" value="1"/>
</dbReference>
<dbReference type="PRINTS" id="PR00080">
    <property type="entry name" value="SDRFAMILY"/>
</dbReference>
<comment type="caution">
    <text evidence="6">The sequence shown here is derived from an EMBL/GenBank/DDBJ whole genome shotgun (WGS) entry which is preliminary data.</text>
</comment>
<dbReference type="PANTHER" id="PTHR44196">
    <property type="entry name" value="DEHYDROGENASE/REDUCTASE SDR FAMILY MEMBER 7B"/>
    <property type="match status" value="1"/>
</dbReference>
<dbReference type="InterPro" id="IPR057326">
    <property type="entry name" value="KR_dom"/>
</dbReference>
<reference evidence="6 7" key="1">
    <citation type="journal article" date="2019" name="Int. J. Syst. Evol. Microbiol.">
        <title>The Global Catalogue of Microorganisms (GCM) 10K type strain sequencing project: providing services to taxonomists for standard genome sequencing and annotation.</title>
        <authorList>
            <consortium name="The Broad Institute Genomics Platform"/>
            <consortium name="The Broad Institute Genome Sequencing Center for Infectious Disease"/>
            <person name="Wu L."/>
            <person name="Ma J."/>
        </authorList>
    </citation>
    <scope>NUCLEOTIDE SEQUENCE [LARGE SCALE GENOMIC DNA]</scope>
    <source>
        <strain evidence="6 7">JCM 6307</strain>
    </source>
</reference>
<comment type="similarity">
    <text evidence="1 3">Belongs to the short-chain dehydrogenases/reductases (SDR) family.</text>
</comment>
<feature type="domain" description="Ketoreductase" evidence="5">
    <location>
        <begin position="10"/>
        <end position="195"/>
    </location>
</feature>
<evidence type="ECO:0000313" key="6">
    <source>
        <dbReference type="EMBL" id="GAA2497903.1"/>
    </source>
</evidence>
<dbReference type="EMBL" id="BAAATA010000024">
    <property type="protein sequence ID" value="GAA2497903.1"/>
    <property type="molecule type" value="Genomic_DNA"/>
</dbReference>
<dbReference type="RefSeq" id="WP_344384393.1">
    <property type="nucleotide sequence ID" value="NZ_BAAATA010000024.1"/>
</dbReference>
<keyword evidence="2" id="KW-0560">Oxidoreductase</keyword>
<dbReference type="PRINTS" id="PR00081">
    <property type="entry name" value="GDHRDH"/>
</dbReference>
<gene>
    <name evidence="6" type="ORF">GCM10010406_38040</name>
</gene>
<evidence type="ECO:0000256" key="3">
    <source>
        <dbReference type="RuleBase" id="RU000363"/>
    </source>
</evidence>
<evidence type="ECO:0000256" key="4">
    <source>
        <dbReference type="SAM" id="MobiDB-lite"/>
    </source>
</evidence>
<evidence type="ECO:0000256" key="1">
    <source>
        <dbReference type="ARBA" id="ARBA00006484"/>
    </source>
</evidence>
<proteinExistence type="inferred from homology"/>
<sequence length="320" mass="34136">MGGTGDMGGLTAVVTGGSRGLGLLIARELGRAGCSVSVWGRDPRSLEAAARQLRAEGVEVLPVACDVRDEDEVREAVVRVEGEFGGIDVMIANAGVIQVAPLEAQRTEDFRDAMDTMFYGALYPVLHALPLLRRSPAGGRIAVISSIGGRVPVPHLLPYTCAKFAAGALSEGLRAELGPQGVSVTSVFPGLMRTGSHLHARFGGPSRREYGWFSALASMPLLSMDAERAAARIVRAVRRRRTLLMLTPWTRAASMAHGVAPATVSRVSALAARVMPRGTDPHKEEGAEAAAASPSRLRDRLTVLGDRAADRYNQRRLRTR</sequence>
<evidence type="ECO:0000313" key="7">
    <source>
        <dbReference type="Proteomes" id="UP001501358"/>
    </source>
</evidence>
<protein>
    <submittedName>
        <fullName evidence="6">SDR family oxidoreductase</fullName>
    </submittedName>
</protein>
<dbReference type="InterPro" id="IPR002347">
    <property type="entry name" value="SDR_fam"/>
</dbReference>
<dbReference type="CDD" id="cd05233">
    <property type="entry name" value="SDR_c"/>
    <property type="match status" value="1"/>
</dbReference>
<feature type="region of interest" description="Disordered" evidence="4">
    <location>
        <begin position="277"/>
        <end position="298"/>
    </location>
</feature>
<dbReference type="SMART" id="SM00822">
    <property type="entry name" value="PKS_KR"/>
    <property type="match status" value="1"/>
</dbReference>
<dbReference type="InterPro" id="IPR036291">
    <property type="entry name" value="NAD(P)-bd_dom_sf"/>
</dbReference>
<dbReference type="SUPFAM" id="SSF51735">
    <property type="entry name" value="NAD(P)-binding Rossmann-fold domains"/>
    <property type="match status" value="1"/>
</dbReference>
<evidence type="ECO:0000256" key="2">
    <source>
        <dbReference type="ARBA" id="ARBA00023002"/>
    </source>
</evidence>